<protein>
    <submittedName>
        <fullName evidence="1">AH/BAR domain superfamily</fullName>
    </submittedName>
    <submittedName>
        <fullName evidence="2">AH/BAR_domain superfamily</fullName>
    </submittedName>
</protein>
<evidence type="ECO:0000313" key="3">
    <source>
        <dbReference type="Proteomes" id="UP001642409"/>
    </source>
</evidence>
<dbReference type="EMBL" id="CAXDID020000034">
    <property type="protein sequence ID" value="CAL5996154.1"/>
    <property type="molecule type" value="Genomic_DNA"/>
</dbReference>
<accession>A0AA86RE12</accession>
<dbReference type="SUPFAM" id="SSF103657">
    <property type="entry name" value="BAR/IMD domain-like"/>
    <property type="match status" value="1"/>
</dbReference>
<dbReference type="Proteomes" id="UP001642409">
    <property type="component" value="Unassembled WGS sequence"/>
</dbReference>
<gene>
    <name evidence="2" type="ORF">HINF_LOCUS14606</name>
    <name evidence="1" type="ORF">HINF_LOCUS59063</name>
</gene>
<proteinExistence type="predicted"/>
<keyword evidence="3" id="KW-1185">Reference proteome</keyword>
<comment type="caution">
    <text evidence="1">The sequence shown here is derived from an EMBL/GenBank/DDBJ whole genome shotgun (WGS) entry which is preliminary data.</text>
</comment>
<sequence>MNINPLQIKIPQILEPLLLKGGNMSELLNSRKSSDFFKKSSISQIQGNIYDNMEYIVEEIQRIQKQIFKQGKKLLNFDNLTNDYEQHIAKIQSDQNIMINAIHEQQRIKESLKQKQINVSCVPITVQKQQTKSQTIKYKSFFDDYLSSEEEDLALFK</sequence>
<dbReference type="InterPro" id="IPR027267">
    <property type="entry name" value="AH/BAR_dom_sf"/>
</dbReference>
<reference evidence="2 3" key="2">
    <citation type="submission" date="2024-07" db="EMBL/GenBank/DDBJ databases">
        <authorList>
            <person name="Akdeniz Z."/>
        </authorList>
    </citation>
    <scope>NUCLEOTIDE SEQUENCE [LARGE SCALE GENOMIC DNA]</scope>
</reference>
<dbReference type="EMBL" id="CATOUU010001090">
    <property type="protein sequence ID" value="CAI9971418.1"/>
    <property type="molecule type" value="Genomic_DNA"/>
</dbReference>
<organism evidence="1">
    <name type="scientific">Hexamita inflata</name>
    <dbReference type="NCBI Taxonomy" id="28002"/>
    <lineage>
        <taxon>Eukaryota</taxon>
        <taxon>Metamonada</taxon>
        <taxon>Diplomonadida</taxon>
        <taxon>Hexamitidae</taxon>
        <taxon>Hexamitinae</taxon>
        <taxon>Hexamita</taxon>
    </lineage>
</organism>
<dbReference type="AlphaFoldDB" id="A0AA86RE12"/>
<evidence type="ECO:0000313" key="2">
    <source>
        <dbReference type="EMBL" id="CAL5996154.1"/>
    </source>
</evidence>
<name>A0AA86RE12_9EUKA</name>
<reference evidence="1" key="1">
    <citation type="submission" date="2023-06" db="EMBL/GenBank/DDBJ databases">
        <authorList>
            <person name="Kurt Z."/>
        </authorList>
    </citation>
    <scope>NUCLEOTIDE SEQUENCE</scope>
</reference>
<evidence type="ECO:0000313" key="1">
    <source>
        <dbReference type="EMBL" id="CAI9971418.1"/>
    </source>
</evidence>